<gene>
    <name evidence="2" type="ORF">LCGC14_1909400</name>
</gene>
<reference evidence="2" key="1">
    <citation type="journal article" date="2015" name="Nature">
        <title>Complex archaea that bridge the gap between prokaryotes and eukaryotes.</title>
        <authorList>
            <person name="Spang A."/>
            <person name="Saw J.H."/>
            <person name="Jorgensen S.L."/>
            <person name="Zaremba-Niedzwiedzka K."/>
            <person name="Martijn J."/>
            <person name="Lind A.E."/>
            <person name="van Eijk R."/>
            <person name="Schleper C."/>
            <person name="Guy L."/>
            <person name="Ettema T.J."/>
        </authorList>
    </citation>
    <scope>NUCLEOTIDE SEQUENCE</scope>
</reference>
<dbReference type="AlphaFoldDB" id="A0A0F9IS52"/>
<organism evidence="2">
    <name type="scientific">marine sediment metagenome</name>
    <dbReference type="NCBI Taxonomy" id="412755"/>
    <lineage>
        <taxon>unclassified sequences</taxon>
        <taxon>metagenomes</taxon>
        <taxon>ecological metagenomes</taxon>
    </lineage>
</organism>
<evidence type="ECO:0000313" key="2">
    <source>
        <dbReference type="EMBL" id="KKL89967.1"/>
    </source>
</evidence>
<proteinExistence type="predicted"/>
<accession>A0A0F9IS52</accession>
<protein>
    <submittedName>
        <fullName evidence="2">Uncharacterized protein</fullName>
    </submittedName>
</protein>
<feature type="transmembrane region" description="Helical" evidence="1">
    <location>
        <begin position="12"/>
        <end position="31"/>
    </location>
</feature>
<evidence type="ECO:0000256" key="1">
    <source>
        <dbReference type="SAM" id="Phobius"/>
    </source>
</evidence>
<keyword evidence="1" id="KW-0812">Transmembrane</keyword>
<keyword evidence="1" id="KW-0472">Membrane</keyword>
<dbReference type="EMBL" id="LAZR01020140">
    <property type="protein sequence ID" value="KKL89967.1"/>
    <property type="molecule type" value="Genomic_DNA"/>
</dbReference>
<sequence length="55" mass="5990">MVNGSWQEMVVGLIGFIIVVAILIGLTYLVVNAIDWGQGDEPSDPNTILHLIQLL</sequence>
<comment type="caution">
    <text evidence="2">The sequence shown here is derived from an EMBL/GenBank/DDBJ whole genome shotgun (WGS) entry which is preliminary data.</text>
</comment>
<keyword evidence="1" id="KW-1133">Transmembrane helix</keyword>
<name>A0A0F9IS52_9ZZZZ</name>